<protein>
    <submittedName>
        <fullName evidence="2">Uncharacterized protein</fullName>
    </submittedName>
</protein>
<dbReference type="EMBL" id="CP016545">
    <property type="protein sequence ID" value="ANU07600.1"/>
    <property type="molecule type" value="Genomic_DNA"/>
</dbReference>
<dbReference type="AlphaFoldDB" id="A0A1C7D7Z1"/>
<evidence type="ECO:0000313" key="3">
    <source>
        <dbReference type="Proteomes" id="UP000092698"/>
    </source>
</evidence>
<keyword evidence="3" id="KW-1185">Reference proteome</keyword>
<keyword evidence="1" id="KW-0732">Signal</keyword>
<feature type="chain" id="PRO_5008884404" evidence="1">
    <location>
        <begin position="40"/>
        <end position="181"/>
    </location>
</feature>
<dbReference type="Proteomes" id="UP000092698">
    <property type="component" value="Chromosome"/>
</dbReference>
<feature type="signal peptide" evidence="1">
    <location>
        <begin position="1"/>
        <end position="39"/>
    </location>
</feature>
<dbReference type="STRING" id="645517.A6F65_01294"/>
<reference evidence="2 3" key="1">
    <citation type="submission" date="2016-07" db="EMBL/GenBank/DDBJ databases">
        <title>Complete genome sequence of Altererythrobacter namhicola JCM 16345T, containing esterase-encoding genes.</title>
        <authorList>
            <person name="Cheng H."/>
            <person name="Wu Y.-H."/>
            <person name="Jian S.-L."/>
            <person name="Huo Y.-Y."/>
            <person name="Wang C.-S."/>
            <person name="Xu X.-W."/>
        </authorList>
    </citation>
    <scope>NUCLEOTIDE SEQUENCE [LARGE SCALE GENOMIC DNA]</scope>
    <source>
        <strain evidence="2 3">JCM 16345</strain>
    </source>
</reference>
<proteinExistence type="predicted"/>
<dbReference type="KEGG" id="anh:A6F65_01294"/>
<accession>A0A1C7D7Z1</accession>
<sequence length="181" mass="19685">MSLATGARAANIPGMTTRITTLIAAAAIVATALPTHASAQVTYTKEQEQQAMYWMQPDTMCGTLGKDPALDDQARLAGCEALLAGMDAEFRDPQKRPKSQFVENFYWMSRAGLLGAIALYRGRLDGDITRRVCVAHLDGLSAETMIDLDAWPQELREGFAIDTSAAEQVTSRCVRDFPDLG</sequence>
<gene>
    <name evidence="2" type="ORF">A6F65_01294</name>
</gene>
<organism evidence="2 3">
    <name type="scientific">Paraurantiacibacter namhicola</name>
    <dbReference type="NCBI Taxonomy" id="645517"/>
    <lineage>
        <taxon>Bacteria</taxon>
        <taxon>Pseudomonadati</taxon>
        <taxon>Pseudomonadota</taxon>
        <taxon>Alphaproteobacteria</taxon>
        <taxon>Sphingomonadales</taxon>
        <taxon>Erythrobacteraceae</taxon>
        <taxon>Paraurantiacibacter</taxon>
    </lineage>
</organism>
<evidence type="ECO:0000313" key="2">
    <source>
        <dbReference type="EMBL" id="ANU07600.1"/>
    </source>
</evidence>
<name>A0A1C7D7Z1_9SPHN</name>
<evidence type="ECO:0000256" key="1">
    <source>
        <dbReference type="SAM" id="SignalP"/>
    </source>
</evidence>